<dbReference type="Pfam" id="PF00612">
    <property type="entry name" value="IQ"/>
    <property type="match status" value="2"/>
</dbReference>
<evidence type="ECO:0000256" key="5">
    <source>
        <dbReference type="SAM" id="MobiDB-lite"/>
    </source>
</evidence>
<evidence type="ECO:0000256" key="4">
    <source>
        <dbReference type="ARBA" id="ARBA00045534"/>
    </source>
</evidence>
<feature type="region of interest" description="Disordered" evidence="5">
    <location>
        <begin position="272"/>
        <end position="299"/>
    </location>
</feature>
<dbReference type="EMBL" id="JBDFQZ010000005">
    <property type="protein sequence ID" value="KAK9724575.1"/>
    <property type="molecule type" value="Genomic_DNA"/>
</dbReference>
<sequence length="376" mass="41962">MGKPSKWFNKLFRRCRDRKTVPNDTSPAVETNYYNRNGVDSNKHAIAVAAATAAVAEAAFTAAKAAAEVVRLTSNVCNLNGEVSRRRLFFDDLAAVKIQSAFRGYLARRALKALKGLVKLQALVRGYFVRKQSADMLQRLQAMVRVQARARSNRVLNIESSHCSPAKGNSSRPEIHGMSEDSEHSSVLHRCGSNSSIRDTATSWLDNWANDEKNAKILEIVDNHKPESNPRTRIKNKLNPLRQGEYYDRSFASTEHQNPISEDTASVKSLHFPHEKGGISGASRTGSMRIISPKTPSKDECTRSYLNGFASFASPSYMANTQSSRARSRSHSVPRQREIEPEKLGSIKKSLHALWDSKPSSKRSVDSFSNLSKQRW</sequence>
<comment type="caution">
    <text evidence="7">The sequence shown here is derived from an EMBL/GenBank/DDBJ whole genome shotgun (WGS) entry which is preliminary data.</text>
</comment>
<dbReference type="GO" id="GO:0005516">
    <property type="term" value="F:calmodulin binding"/>
    <property type="evidence" value="ECO:0007669"/>
    <property type="project" value="UniProtKB-KW"/>
</dbReference>
<dbReference type="PANTHER" id="PTHR32295:SF174">
    <property type="entry name" value="PROTEIN IQ-DOMAIN 24"/>
    <property type="match status" value="1"/>
</dbReference>
<gene>
    <name evidence="7" type="ORF">RND81_05G083600</name>
</gene>
<feature type="compositionally biased region" description="Basic and acidic residues" evidence="5">
    <location>
        <begin position="173"/>
        <end position="186"/>
    </location>
</feature>
<dbReference type="CDD" id="cd23767">
    <property type="entry name" value="IQCD"/>
    <property type="match status" value="1"/>
</dbReference>
<comment type="subunit">
    <text evidence="3">Binds to multiple calmodulin (CaM) in the presence of Ca(2+) and CaM-like proteins.</text>
</comment>
<evidence type="ECO:0000256" key="3">
    <source>
        <dbReference type="ARBA" id="ARBA00024378"/>
    </source>
</evidence>
<dbReference type="Gene3D" id="1.20.5.190">
    <property type="match status" value="1"/>
</dbReference>
<feature type="compositionally biased region" description="Polar residues" evidence="5">
    <location>
        <begin position="161"/>
        <end position="172"/>
    </location>
</feature>
<comment type="similarity">
    <text evidence="2">Belongs to the IQD family.</text>
</comment>
<evidence type="ECO:0000313" key="8">
    <source>
        <dbReference type="Proteomes" id="UP001443914"/>
    </source>
</evidence>
<feature type="region of interest" description="Disordered" evidence="5">
    <location>
        <begin position="161"/>
        <end position="191"/>
    </location>
</feature>
<dbReference type="InterPro" id="IPR027417">
    <property type="entry name" value="P-loop_NTPase"/>
</dbReference>
<keyword evidence="8" id="KW-1185">Reference proteome</keyword>
<dbReference type="PROSITE" id="PS50096">
    <property type="entry name" value="IQ"/>
    <property type="match status" value="2"/>
</dbReference>
<dbReference type="AlphaFoldDB" id="A0AAW1KW47"/>
<dbReference type="PANTHER" id="PTHR32295">
    <property type="entry name" value="IQ-DOMAIN 5-RELATED"/>
    <property type="match status" value="1"/>
</dbReference>
<dbReference type="SMART" id="SM00015">
    <property type="entry name" value="IQ"/>
    <property type="match status" value="2"/>
</dbReference>
<organism evidence="7 8">
    <name type="scientific">Saponaria officinalis</name>
    <name type="common">Common soapwort</name>
    <name type="synonym">Lychnis saponaria</name>
    <dbReference type="NCBI Taxonomy" id="3572"/>
    <lineage>
        <taxon>Eukaryota</taxon>
        <taxon>Viridiplantae</taxon>
        <taxon>Streptophyta</taxon>
        <taxon>Embryophyta</taxon>
        <taxon>Tracheophyta</taxon>
        <taxon>Spermatophyta</taxon>
        <taxon>Magnoliopsida</taxon>
        <taxon>eudicotyledons</taxon>
        <taxon>Gunneridae</taxon>
        <taxon>Pentapetalae</taxon>
        <taxon>Caryophyllales</taxon>
        <taxon>Caryophyllaceae</taxon>
        <taxon>Caryophylleae</taxon>
        <taxon>Saponaria</taxon>
    </lineage>
</organism>
<feature type="compositionally biased region" description="Basic and acidic residues" evidence="5">
    <location>
        <begin position="335"/>
        <end position="345"/>
    </location>
</feature>
<evidence type="ECO:0000313" key="7">
    <source>
        <dbReference type="EMBL" id="KAK9724575.1"/>
    </source>
</evidence>
<dbReference type="Proteomes" id="UP001443914">
    <property type="component" value="Unassembled WGS sequence"/>
</dbReference>
<accession>A0AAW1KW47</accession>
<feature type="region of interest" description="Disordered" evidence="5">
    <location>
        <begin position="320"/>
        <end position="376"/>
    </location>
</feature>
<comment type="function">
    <text evidence="4">May be involved in cooperative interactions with calmodulins or calmodulin-like proteins. Recruits calmodulin proteins to microtubules, thus being a potential scaffold in cellular signaling and trafficking. May associate with nucleic acids and regulate gene expression at the transcriptional or post-transcriptional level.</text>
</comment>
<evidence type="ECO:0000259" key="6">
    <source>
        <dbReference type="Pfam" id="PF13178"/>
    </source>
</evidence>
<evidence type="ECO:0000256" key="1">
    <source>
        <dbReference type="ARBA" id="ARBA00022860"/>
    </source>
</evidence>
<reference evidence="7" key="1">
    <citation type="submission" date="2024-03" db="EMBL/GenBank/DDBJ databases">
        <title>WGS assembly of Saponaria officinalis var. Norfolk2.</title>
        <authorList>
            <person name="Jenkins J."/>
            <person name="Shu S."/>
            <person name="Grimwood J."/>
            <person name="Barry K."/>
            <person name="Goodstein D."/>
            <person name="Schmutz J."/>
            <person name="Leebens-Mack J."/>
            <person name="Osbourn A."/>
        </authorList>
    </citation>
    <scope>NUCLEOTIDE SEQUENCE [LARGE SCALE GENOMIC DNA]</scope>
    <source>
        <strain evidence="7">JIC</strain>
    </source>
</reference>
<evidence type="ECO:0000256" key="2">
    <source>
        <dbReference type="ARBA" id="ARBA00024341"/>
    </source>
</evidence>
<feature type="compositionally biased region" description="Polar residues" evidence="5">
    <location>
        <begin position="366"/>
        <end position="376"/>
    </location>
</feature>
<protein>
    <recommendedName>
        <fullName evidence="6">DUF4005 domain-containing protein</fullName>
    </recommendedName>
</protein>
<dbReference type="InterPro" id="IPR000048">
    <property type="entry name" value="IQ_motif_EF-hand-BS"/>
</dbReference>
<dbReference type="InterPro" id="IPR025064">
    <property type="entry name" value="DUF4005"/>
</dbReference>
<feature type="domain" description="DUF4005" evidence="6">
    <location>
        <begin position="293"/>
        <end position="352"/>
    </location>
</feature>
<keyword evidence="1" id="KW-0112">Calmodulin-binding</keyword>
<proteinExistence type="inferred from homology"/>
<dbReference type="SUPFAM" id="SSF52540">
    <property type="entry name" value="P-loop containing nucleoside triphosphate hydrolases"/>
    <property type="match status" value="1"/>
</dbReference>
<dbReference type="Pfam" id="PF13178">
    <property type="entry name" value="DUF4005"/>
    <property type="match status" value="1"/>
</dbReference>
<name>A0AAW1KW47_SAPOF</name>